<accession>A0A0D3KHG0</accession>
<proteinExistence type="predicted"/>
<protein>
    <submittedName>
        <fullName evidence="2">Uncharacterized protein</fullName>
    </submittedName>
</protein>
<feature type="transmembrane region" description="Helical" evidence="1">
    <location>
        <begin position="286"/>
        <end position="305"/>
    </location>
</feature>
<evidence type="ECO:0000313" key="3">
    <source>
        <dbReference type="Proteomes" id="UP000013827"/>
    </source>
</evidence>
<keyword evidence="1" id="KW-1133">Transmembrane helix</keyword>
<organism evidence="2 3">
    <name type="scientific">Emiliania huxleyi (strain CCMP1516)</name>
    <dbReference type="NCBI Taxonomy" id="280463"/>
    <lineage>
        <taxon>Eukaryota</taxon>
        <taxon>Haptista</taxon>
        <taxon>Haptophyta</taxon>
        <taxon>Prymnesiophyceae</taxon>
        <taxon>Isochrysidales</taxon>
        <taxon>Noelaerhabdaceae</taxon>
        <taxon>Emiliania</taxon>
    </lineage>
</organism>
<dbReference type="GeneID" id="17280466"/>
<dbReference type="Proteomes" id="UP000013827">
    <property type="component" value="Unassembled WGS sequence"/>
</dbReference>
<reference evidence="2" key="2">
    <citation type="submission" date="2024-10" db="UniProtKB">
        <authorList>
            <consortium name="EnsemblProtists"/>
        </authorList>
    </citation>
    <scope>IDENTIFICATION</scope>
</reference>
<feature type="transmembrane region" description="Helical" evidence="1">
    <location>
        <begin position="325"/>
        <end position="343"/>
    </location>
</feature>
<dbReference type="AlphaFoldDB" id="A0A0D3KHG0"/>
<dbReference type="PaxDb" id="2903-EOD35195"/>
<feature type="transmembrane region" description="Helical" evidence="1">
    <location>
        <begin position="258"/>
        <end position="279"/>
    </location>
</feature>
<keyword evidence="1" id="KW-0472">Membrane</keyword>
<evidence type="ECO:0000313" key="2">
    <source>
        <dbReference type="EnsemblProtists" id="EOD35195"/>
    </source>
</evidence>
<dbReference type="HOGENOM" id="CLU_570423_0_0_1"/>
<dbReference type="KEGG" id="ehx:EMIHUDRAFT_227748"/>
<name>A0A0D3KHG0_EMIH1</name>
<reference evidence="3" key="1">
    <citation type="journal article" date="2013" name="Nature">
        <title>Pan genome of the phytoplankton Emiliania underpins its global distribution.</title>
        <authorList>
            <person name="Read B.A."/>
            <person name="Kegel J."/>
            <person name="Klute M.J."/>
            <person name="Kuo A."/>
            <person name="Lefebvre S.C."/>
            <person name="Maumus F."/>
            <person name="Mayer C."/>
            <person name="Miller J."/>
            <person name="Monier A."/>
            <person name="Salamov A."/>
            <person name="Young J."/>
            <person name="Aguilar M."/>
            <person name="Claverie J.M."/>
            <person name="Frickenhaus S."/>
            <person name="Gonzalez K."/>
            <person name="Herman E.K."/>
            <person name="Lin Y.C."/>
            <person name="Napier J."/>
            <person name="Ogata H."/>
            <person name="Sarno A.F."/>
            <person name="Shmutz J."/>
            <person name="Schroeder D."/>
            <person name="de Vargas C."/>
            <person name="Verret F."/>
            <person name="von Dassow P."/>
            <person name="Valentin K."/>
            <person name="Van de Peer Y."/>
            <person name="Wheeler G."/>
            <person name="Dacks J.B."/>
            <person name="Delwiche C.F."/>
            <person name="Dyhrman S.T."/>
            <person name="Glockner G."/>
            <person name="John U."/>
            <person name="Richards T."/>
            <person name="Worden A.Z."/>
            <person name="Zhang X."/>
            <person name="Grigoriev I.V."/>
            <person name="Allen A.E."/>
            <person name="Bidle K."/>
            <person name="Borodovsky M."/>
            <person name="Bowler C."/>
            <person name="Brownlee C."/>
            <person name="Cock J.M."/>
            <person name="Elias M."/>
            <person name="Gladyshev V.N."/>
            <person name="Groth M."/>
            <person name="Guda C."/>
            <person name="Hadaegh A."/>
            <person name="Iglesias-Rodriguez M.D."/>
            <person name="Jenkins J."/>
            <person name="Jones B.M."/>
            <person name="Lawson T."/>
            <person name="Leese F."/>
            <person name="Lindquist E."/>
            <person name="Lobanov A."/>
            <person name="Lomsadze A."/>
            <person name="Malik S.B."/>
            <person name="Marsh M.E."/>
            <person name="Mackinder L."/>
            <person name="Mock T."/>
            <person name="Mueller-Roeber B."/>
            <person name="Pagarete A."/>
            <person name="Parker M."/>
            <person name="Probert I."/>
            <person name="Quesneville H."/>
            <person name="Raines C."/>
            <person name="Rensing S.A."/>
            <person name="Riano-Pachon D.M."/>
            <person name="Richier S."/>
            <person name="Rokitta S."/>
            <person name="Shiraiwa Y."/>
            <person name="Soanes D.M."/>
            <person name="van der Giezen M."/>
            <person name="Wahlund T.M."/>
            <person name="Williams B."/>
            <person name="Wilson W."/>
            <person name="Wolfe G."/>
            <person name="Wurch L.L."/>
        </authorList>
    </citation>
    <scope>NUCLEOTIDE SEQUENCE</scope>
</reference>
<keyword evidence="1" id="KW-0812">Transmembrane</keyword>
<evidence type="ECO:0000256" key="1">
    <source>
        <dbReference type="SAM" id="Phobius"/>
    </source>
</evidence>
<keyword evidence="3" id="KW-1185">Reference proteome</keyword>
<dbReference type="EnsemblProtists" id="EOD35195">
    <property type="protein sequence ID" value="EOD35195"/>
    <property type="gene ID" value="EMIHUDRAFT_227748"/>
</dbReference>
<sequence length="479" mass="53043">MQKSKLSTAVATGRLHLLSSFFAFLAVLSTGGSTAALLVKVLPRATAPPPPLPPPLMITGGCASRSSALDNVEYVAVGYTFSGAPYFREASSSYYIYWDPDCSGTDSTARWIVDDDEPSTTASSDLDGDGKCKSWADIYSDDSSSPPLGTATWRVNCDSIWTNNLLTLAFLSPSYVAVGYTFSGAPYFREASSSYYIYWDPDCSGEGYPARWIVDNQEPSTTASSDLDGDGGCTYWARIDSDDSSSPPLGTATWREAWRIRGGAAFVTAYFFGFFAFLPKASQPKLFLALFMLFLALVMLVFLVASPWGFSWLVPEHCDYDPTGLIVYVIFLHGVFALPLQHYRLRKELRARIAAIEADLPERLADGSLRLLRVAWLLERPTDWVILREQDLPEEAFWAPADAARLLAEEKVAALSYKWQGPFNSSNGGGDQPDGSRFHLDEVLSYYREGRHAEERPALMWDFATARPDNGRETYRRGD</sequence>
<dbReference type="RefSeq" id="XP_005787624.1">
    <property type="nucleotide sequence ID" value="XM_005787567.1"/>
</dbReference>